<name>A0ABQ7SCT8_9ACAR</name>
<keyword evidence="16" id="KW-1185">Reference proteome</keyword>
<evidence type="ECO:0000259" key="13">
    <source>
        <dbReference type="Pfam" id="PF00326"/>
    </source>
</evidence>
<evidence type="ECO:0000259" key="14">
    <source>
        <dbReference type="Pfam" id="PF00930"/>
    </source>
</evidence>
<evidence type="ECO:0000256" key="5">
    <source>
        <dbReference type="ARBA" id="ARBA00022801"/>
    </source>
</evidence>
<dbReference type="PANTHER" id="PTHR11731">
    <property type="entry name" value="PROTEASE FAMILY S9B,C DIPEPTIDYL-PEPTIDASE IV-RELATED"/>
    <property type="match status" value="1"/>
</dbReference>
<dbReference type="InterPro" id="IPR001375">
    <property type="entry name" value="Peptidase_S9_cat"/>
</dbReference>
<feature type="domain" description="Peptidase S9 prolyl oligopeptidase catalytic" evidence="13">
    <location>
        <begin position="667"/>
        <end position="834"/>
    </location>
</feature>
<dbReference type="InterPro" id="IPR050278">
    <property type="entry name" value="Serine_Prot_S9B/DPPIV"/>
</dbReference>
<dbReference type="Gene3D" id="2.140.10.30">
    <property type="entry name" value="Dipeptidylpeptidase IV, N-terminal domain"/>
    <property type="match status" value="1"/>
</dbReference>
<keyword evidence="4 12" id="KW-0812">Transmembrane</keyword>
<evidence type="ECO:0000256" key="4">
    <source>
        <dbReference type="ARBA" id="ARBA00022692"/>
    </source>
</evidence>
<evidence type="ECO:0000256" key="3">
    <source>
        <dbReference type="ARBA" id="ARBA00022670"/>
    </source>
</evidence>
<evidence type="ECO:0000256" key="11">
    <source>
        <dbReference type="ARBA" id="ARBA00037847"/>
    </source>
</evidence>
<proteinExistence type="predicted"/>
<dbReference type="SUPFAM" id="SSF53474">
    <property type="entry name" value="alpha/beta-Hydrolases"/>
    <property type="match status" value="1"/>
</dbReference>
<comment type="subcellular location">
    <subcellularLocation>
        <location evidence="11">Endomembrane system</location>
        <topology evidence="11">Single-pass membrane protein</topology>
    </subcellularLocation>
    <subcellularLocation>
        <location evidence="1">Membrane</location>
        <topology evidence="1">Single-pass type II membrane protein</topology>
    </subcellularLocation>
</comment>
<accession>A0ABQ7SCT8</accession>
<dbReference type="PANTHER" id="PTHR11731:SF200">
    <property type="entry name" value="DIPEPTIDYL PEPTIDASE 10, ISOFORM B"/>
    <property type="match status" value="1"/>
</dbReference>
<sequence length="854" mass="98004">MEFEHKVGALDDEDLVVGEKEERNWKGIVIALVVISSICSLIILSIVILTPNGDTDNHRVKLELDPIIGDHYKVNRFNGSWISSSDFFYVNQDGSIAVFDAVANKTKAVLVKTSDKTLHTMAGFRLSADRKLILFVSDVKHELGQPEFGRYAIFNISSQTVEFLDDFVKAVYPNKNARIQHAQWSPKSQAIVMVDNNDIYYIPDLANHDRLVRLTKSGESGLIFNGIGDYLYHQNIFTDPNYDLIRWSSDGSQLAFLSFDDGKVEASPIEYYDSYVAEANINPKVYYKLYPRAGFQNPSVSVNILRLPTSEQLENRQTSEPINVRPPAEVLQQQDLDPRMTYYVNYIDWIPNSNQIYVIWTSRAQNSSILCLCKAPQDKPGDWHCDPVTTFNQRVPSMTNTKDRILVHNGLTVKSRMTFVVTPRPDYLIGDRNHIGMFKVDEKFIKFLTFGDFDVERLLMYDERTDTLYFEAASTRLPERHLYRVNSVVQGDSPDRRVECLTCSINDTICGYNHAHISPDGKYLIHECLGPSVPIIYLRALPSLSVVSVLDRNDHLEFLTRNKQLPKERLIVLKTDGRLPYDVHMKMYLPSELEEEHDKKFPVLIQSSDLDERQVWSRFEIDWGKYLASRKQLVYIKVDCIRRSTPATAPESASDTSLGTLPVFNSRDQVEVIRYLLEAYDDFPFLDRKRIAIWGATSTASYAALATAADDDTKAIQCTIAVAPIINWKYLDSFTAEHYLGLMWTNDHNIIYEKANLLKRGYDFVTRRLLISHGTADEWVHVQHSMQFIKALTEHHVIGGVVHQMQLYPDADHSLDGVKQHLYRTMDGFLDRCFYQKPITIRATEWKGKSRQRV</sequence>
<keyword evidence="8 12" id="KW-1133">Transmembrane helix</keyword>
<keyword evidence="7" id="KW-0735">Signal-anchor</keyword>
<keyword evidence="3" id="KW-0645">Protease</keyword>
<evidence type="ECO:0000256" key="8">
    <source>
        <dbReference type="ARBA" id="ARBA00022989"/>
    </source>
</evidence>
<evidence type="ECO:0000256" key="10">
    <source>
        <dbReference type="ARBA" id="ARBA00023180"/>
    </source>
</evidence>
<dbReference type="Pfam" id="PF00326">
    <property type="entry name" value="Peptidase_S9"/>
    <property type="match status" value="1"/>
</dbReference>
<evidence type="ECO:0000256" key="1">
    <source>
        <dbReference type="ARBA" id="ARBA00004606"/>
    </source>
</evidence>
<evidence type="ECO:0000256" key="6">
    <source>
        <dbReference type="ARBA" id="ARBA00022825"/>
    </source>
</evidence>
<gene>
    <name evidence="15" type="primary">DPP6</name>
    <name evidence="15" type="ORF">GZH46_00194</name>
</gene>
<evidence type="ECO:0000256" key="2">
    <source>
        <dbReference type="ARBA" id="ARBA00022438"/>
    </source>
</evidence>
<keyword evidence="2" id="KW-0031">Aminopeptidase</keyword>
<protein>
    <submittedName>
        <fullName evidence="15">Dipeptidyl aminopeptidase-like protein 6</fullName>
    </submittedName>
</protein>
<organism evidence="15 16">
    <name type="scientific">Fragariocoptes setiger</name>
    <dbReference type="NCBI Taxonomy" id="1670756"/>
    <lineage>
        <taxon>Eukaryota</taxon>
        <taxon>Metazoa</taxon>
        <taxon>Ecdysozoa</taxon>
        <taxon>Arthropoda</taxon>
        <taxon>Chelicerata</taxon>
        <taxon>Arachnida</taxon>
        <taxon>Acari</taxon>
        <taxon>Acariformes</taxon>
        <taxon>Trombidiformes</taxon>
        <taxon>Prostigmata</taxon>
        <taxon>Eupodina</taxon>
        <taxon>Eriophyoidea</taxon>
        <taxon>Phytoptidae</taxon>
        <taxon>Fragariocoptes</taxon>
    </lineage>
</organism>
<evidence type="ECO:0000313" key="16">
    <source>
        <dbReference type="Proteomes" id="UP000825002"/>
    </source>
</evidence>
<keyword evidence="5" id="KW-0378">Hydrolase</keyword>
<dbReference type="Proteomes" id="UP000825002">
    <property type="component" value="Unassembled WGS sequence"/>
</dbReference>
<dbReference type="EMBL" id="JAIFTH010000018">
    <property type="protein sequence ID" value="KAG9511235.1"/>
    <property type="molecule type" value="Genomic_DNA"/>
</dbReference>
<feature type="non-terminal residue" evidence="15">
    <location>
        <position position="854"/>
    </location>
</feature>
<dbReference type="SUPFAM" id="SSF82171">
    <property type="entry name" value="DPP6 N-terminal domain-like"/>
    <property type="match status" value="1"/>
</dbReference>
<keyword evidence="10" id="KW-0325">Glycoprotein</keyword>
<feature type="transmembrane region" description="Helical" evidence="12">
    <location>
        <begin position="28"/>
        <end position="49"/>
    </location>
</feature>
<feature type="domain" description="Dipeptidylpeptidase IV N-terminal" evidence="14">
    <location>
        <begin position="127"/>
        <end position="534"/>
    </location>
</feature>
<evidence type="ECO:0000256" key="7">
    <source>
        <dbReference type="ARBA" id="ARBA00022968"/>
    </source>
</evidence>
<dbReference type="Gene3D" id="3.40.50.1820">
    <property type="entry name" value="alpha/beta hydrolase"/>
    <property type="match status" value="1"/>
</dbReference>
<dbReference type="InterPro" id="IPR002469">
    <property type="entry name" value="Peptidase_S9B_N"/>
</dbReference>
<evidence type="ECO:0000256" key="12">
    <source>
        <dbReference type="SAM" id="Phobius"/>
    </source>
</evidence>
<dbReference type="InterPro" id="IPR029058">
    <property type="entry name" value="AB_hydrolase_fold"/>
</dbReference>
<reference evidence="15 16" key="1">
    <citation type="submission" date="2020-10" db="EMBL/GenBank/DDBJ databases">
        <authorList>
            <person name="Klimov P.B."/>
            <person name="Dyachkov S.M."/>
            <person name="Chetverikov P.E."/>
        </authorList>
    </citation>
    <scope>NUCLEOTIDE SEQUENCE [LARGE SCALE GENOMIC DNA]</scope>
    <source>
        <strain evidence="15">BMOC 18-1129-001#AD2665</strain>
        <tissue evidence="15">Entire mites</tissue>
    </source>
</reference>
<keyword evidence="6" id="KW-0720">Serine protease</keyword>
<evidence type="ECO:0000313" key="15">
    <source>
        <dbReference type="EMBL" id="KAG9511235.1"/>
    </source>
</evidence>
<evidence type="ECO:0000256" key="9">
    <source>
        <dbReference type="ARBA" id="ARBA00023136"/>
    </source>
</evidence>
<keyword evidence="9 12" id="KW-0472">Membrane</keyword>
<dbReference type="Pfam" id="PF00930">
    <property type="entry name" value="DPPIV_N"/>
    <property type="match status" value="1"/>
</dbReference>
<comment type="caution">
    <text evidence="15">The sequence shown here is derived from an EMBL/GenBank/DDBJ whole genome shotgun (WGS) entry which is preliminary data.</text>
</comment>